<keyword evidence="6" id="KW-0411">Iron-sulfur</keyword>
<dbReference type="Gene3D" id="3.40.470.10">
    <property type="entry name" value="Uracil-DNA glycosylase-like domain"/>
    <property type="match status" value="1"/>
</dbReference>
<keyword evidence="10" id="KW-1185">Reference proteome</keyword>
<keyword evidence="3" id="KW-0227">DNA damage</keyword>
<gene>
    <name evidence="9" type="ORF">H6A04_01605</name>
</gene>
<keyword evidence="2" id="KW-0479">Metal-binding</keyword>
<dbReference type="EMBL" id="JACJLT010000008">
    <property type="protein sequence ID" value="MBM6874368.1"/>
    <property type="molecule type" value="Genomic_DNA"/>
</dbReference>
<dbReference type="SUPFAM" id="SSF52141">
    <property type="entry name" value="Uracil-DNA glycosylase-like"/>
    <property type="match status" value="1"/>
</dbReference>
<name>A0ABS2G0S2_FUSMR</name>
<evidence type="ECO:0000313" key="9">
    <source>
        <dbReference type="EMBL" id="MBM6874368.1"/>
    </source>
</evidence>
<keyword evidence="4" id="KW-0378">Hydrolase</keyword>
<keyword evidence="7" id="KW-0234">DNA repair</keyword>
<evidence type="ECO:0000256" key="7">
    <source>
        <dbReference type="ARBA" id="ARBA00023204"/>
    </source>
</evidence>
<evidence type="ECO:0000256" key="1">
    <source>
        <dbReference type="ARBA" id="ARBA00022485"/>
    </source>
</evidence>
<evidence type="ECO:0000313" key="10">
    <source>
        <dbReference type="Proteomes" id="UP000728968"/>
    </source>
</evidence>
<dbReference type="RefSeq" id="WP_204715593.1">
    <property type="nucleotide sequence ID" value="NZ_JACJLT010000008.1"/>
</dbReference>
<proteinExistence type="predicted"/>
<evidence type="ECO:0000256" key="3">
    <source>
        <dbReference type="ARBA" id="ARBA00022763"/>
    </source>
</evidence>
<reference evidence="9 10" key="1">
    <citation type="journal article" date="2021" name="Sci. Rep.">
        <title>The distribution of antibiotic resistance genes in chicken gut microbiota commensals.</title>
        <authorList>
            <person name="Juricova H."/>
            <person name="Matiasovicova J."/>
            <person name="Kubasova T."/>
            <person name="Cejkova D."/>
            <person name="Rychlik I."/>
        </authorList>
    </citation>
    <scope>NUCLEOTIDE SEQUENCE [LARGE SCALE GENOMIC DNA]</scope>
    <source>
        <strain evidence="9 10">An425</strain>
    </source>
</reference>
<dbReference type="Pfam" id="PF03167">
    <property type="entry name" value="UDG"/>
    <property type="match status" value="1"/>
</dbReference>
<comment type="caution">
    <text evidence="9">The sequence shown here is derived from an EMBL/GenBank/DDBJ whole genome shotgun (WGS) entry which is preliminary data.</text>
</comment>
<evidence type="ECO:0000256" key="5">
    <source>
        <dbReference type="ARBA" id="ARBA00023004"/>
    </source>
</evidence>
<sequence length="196" mass="22381">MEEIDNFWEEIKFEVGILGKTYGDIAERKVLVGSGNREGKILFIGDDPDLYQNEDLKVAPSSSGEFLIKLCDIEGIEPENYYITTLAKRDCKFSEFMDEEKEQLKELLNMQIALIKPKIIVALGAEVAENLLGRDVKLGEERGKILEWIGGIKLFITYDVNFVKKSRNEDGKKSRAALEFWNDLKILKQELDKIDG</sequence>
<accession>A0ABS2G0S2</accession>
<feature type="domain" description="Uracil-DNA glycosylase-like" evidence="8">
    <location>
        <begin position="33"/>
        <end position="185"/>
    </location>
</feature>
<dbReference type="PANTHER" id="PTHR33693:SF1">
    <property type="entry name" value="TYPE-4 URACIL-DNA GLYCOSYLASE"/>
    <property type="match status" value="1"/>
</dbReference>
<dbReference type="InterPro" id="IPR051536">
    <property type="entry name" value="UDG_Type-4/5"/>
</dbReference>
<dbReference type="InterPro" id="IPR005122">
    <property type="entry name" value="Uracil-DNA_glycosylase-like"/>
</dbReference>
<dbReference type="Proteomes" id="UP000728968">
    <property type="component" value="Unassembled WGS sequence"/>
</dbReference>
<dbReference type="InterPro" id="IPR036895">
    <property type="entry name" value="Uracil-DNA_glycosylase-like_sf"/>
</dbReference>
<dbReference type="PANTHER" id="PTHR33693">
    <property type="entry name" value="TYPE-5 URACIL-DNA GLYCOSYLASE"/>
    <property type="match status" value="1"/>
</dbReference>
<keyword evidence="1" id="KW-0004">4Fe-4S</keyword>
<evidence type="ECO:0000259" key="8">
    <source>
        <dbReference type="Pfam" id="PF03167"/>
    </source>
</evidence>
<evidence type="ECO:0000256" key="4">
    <source>
        <dbReference type="ARBA" id="ARBA00022801"/>
    </source>
</evidence>
<keyword evidence="5" id="KW-0408">Iron</keyword>
<organism evidence="9 10">
    <name type="scientific">Fusobacterium mortiferum</name>
    <dbReference type="NCBI Taxonomy" id="850"/>
    <lineage>
        <taxon>Bacteria</taxon>
        <taxon>Fusobacteriati</taxon>
        <taxon>Fusobacteriota</taxon>
        <taxon>Fusobacteriia</taxon>
        <taxon>Fusobacteriales</taxon>
        <taxon>Fusobacteriaceae</taxon>
        <taxon>Fusobacterium</taxon>
    </lineage>
</organism>
<evidence type="ECO:0000256" key="6">
    <source>
        <dbReference type="ARBA" id="ARBA00023014"/>
    </source>
</evidence>
<protein>
    <submittedName>
        <fullName evidence="9">Uracil-DNA glycosylase</fullName>
    </submittedName>
</protein>
<evidence type="ECO:0000256" key="2">
    <source>
        <dbReference type="ARBA" id="ARBA00022723"/>
    </source>
</evidence>